<organism evidence="2 3">
    <name type="scientific">Zygosaccharomyces bailii (strain CLIB 213 / ATCC 58445 / CBS 680 / BCRC 21525 / NBRC 1098 / NCYC 1416 / NRRL Y-2227)</name>
    <dbReference type="NCBI Taxonomy" id="1333698"/>
    <lineage>
        <taxon>Eukaryota</taxon>
        <taxon>Fungi</taxon>
        <taxon>Dikarya</taxon>
        <taxon>Ascomycota</taxon>
        <taxon>Saccharomycotina</taxon>
        <taxon>Saccharomycetes</taxon>
        <taxon>Saccharomycetales</taxon>
        <taxon>Saccharomycetaceae</taxon>
        <taxon>Zygosaccharomyces</taxon>
    </lineage>
</organism>
<dbReference type="Pfam" id="PF02116">
    <property type="entry name" value="STE2"/>
    <property type="match status" value="1"/>
</dbReference>
<dbReference type="PRINTS" id="PR00250">
    <property type="entry name" value="GPCRSTE2"/>
</dbReference>
<dbReference type="AlphaFoldDB" id="A0A8J2TBK6"/>
<keyword evidence="3" id="KW-1185">Reference proteome</keyword>
<dbReference type="CDD" id="cd14939">
    <property type="entry name" value="7tmD_STE2"/>
    <property type="match status" value="1"/>
</dbReference>
<feature type="transmembrane region" description="Helical" evidence="1">
    <location>
        <begin position="155"/>
        <end position="175"/>
    </location>
</feature>
<dbReference type="EMBL" id="HG316468">
    <property type="protein sequence ID" value="CDF91865.1"/>
    <property type="molecule type" value="Genomic_DNA"/>
</dbReference>
<evidence type="ECO:0000313" key="2">
    <source>
        <dbReference type="EMBL" id="CDF91865.1"/>
    </source>
</evidence>
<feature type="transmembrane region" description="Helical" evidence="1">
    <location>
        <begin position="237"/>
        <end position="257"/>
    </location>
</feature>
<evidence type="ECO:0000313" key="3">
    <source>
        <dbReference type="Proteomes" id="UP000019375"/>
    </source>
</evidence>
<feature type="transmembrane region" description="Helical" evidence="1">
    <location>
        <begin position="195"/>
        <end position="217"/>
    </location>
</feature>
<dbReference type="OrthoDB" id="5402633at2759"/>
<keyword evidence="1" id="KW-0472">Membrane</keyword>
<keyword evidence="1" id="KW-0812">Transmembrane</keyword>
<dbReference type="PANTHER" id="PTHR28009">
    <property type="entry name" value="PHEROMONE ALPHA FACTOR RECEPTOR"/>
    <property type="match status" value="1"/>
</dbReference>
<proteinExistence type="predicted"/>
<evidence type="ECO:0000256" key="1">
    <source>
        <dbReference type="SAM" id="Phobius"/>
    </source>
</evidence>
<name>A0A8J2TBK6_ZYGB2</name>
<reference evidence="3" key="1">
    <citation type="journal article" date="2013" name="Genome Announc.">
        <title>Genome sequence of the food spoilage yeast Zygosaccharomyces bailii CLIB 213(T).</title>
        <authorList>
            <person name="Galeote V."/>
            <person name="Bigey F."/>
            <person name="Devillers H."/>
            <person name="Neuveglise C."/>
            <person name="Dequin S."/>
        </authorList>
    </citation>
    <scope>NUCLEOTIDE SEQUENCE [LARGE SCALE GENOMIC DNA]</scope>
    <source>
        <strain evidence="3">CLIB 213 / ATCC 58445 / CBS 680 / CCRC 21525 / NBRC 1098 / NCYC 1416 / NRRL Y-2227</strain>
    </source>
</reference>
<dbReference type="Proteomes" id="UP000019375">
    <property type="component" value="Unassembled WGS sequence"/>
</dbReference>
<accession>A0A8J2TBK6</accession>
<dbReference type="InterPro" id="IPR000366">
    <property type="entry name" value="GPCR_STE2"/>
</dbReference>
<dbReference type="PANTHER" id="PTHR28009:SF1">
    <property type="entry name" value="PHEROMONE ALPHA FACTOR RECEPTOR"/>
    <property type="match status" value="1"/>
</dbReference>
<dbReference type="GO" id="GO:0004932">
    <property type="term" value="F:mating-type factor pheromone receptor activity"/>
    <property type="evidence" value="ECO:0007669"/>
    <property type="project" value="InterPro"/>
</dbReference>
<protein>
    <submittedName>
        <fullName evidence="2">ZYBA0S15-00320g1_1</fullName>
    </submittedName>
</protein>
<dbReference type="GO" id="GO:0038038">
    <property type="term" value="C:G protein-coupled receptor homodimeric complex"/>
    <property type="evidence" value="ECO:0007669"/>
    <property type="project" value="TreeGrafter"/>
</dbReference>
<feature type="transmembrane region" description="Helical" evidence="1">
    <location>
        <begin position="118"/>
        <end position="143"/>
    </location>
</feature>
<sequence>MSGLANNTSYNPLESFIIFTSVYGGDTMVKFEDLQLVFTKRITEGILFGVKVGAASLTMIVMWMISRRRTSPIFIMNQLSLVFTILHASFYFKYLLDGFGSIVYTLTLFPQLITSSDLHVFATANVVEVLLVSSIEASLVFQVNVMFAGSNHRKFAWLLVGFSLGLALATVALYFVTAVKMIASAYASQPPTNPIYFNVSLFLLAASVFLMTLMLTVKLILAIRSRRFLGLKQFDSFHILLIMSCQTLIAPSVLYILGFILDHRKGNDYLITVAQLLVVLSLPLSSMWATTANDASSGTSMSSKESVYGSDSLYSKSKCSQFTRTFMNRFSTKPTKNDEISDSAFVAVDSLEKNAPQGISEHVCEFPQSDLSDQATSISSRKKEAVVYASTVDEDKGSFSSDINGYTVTNMPLASAASANCENSPCHVPRPYEENEGVVETRKIILKKNVKW</sequence>
<dbReference type="Gene3D" id="1.10.287.920">
    <property type="entry name" value="Pheromone alpha factor receptor"/>
    <property type="match status" value="1"/>
</dbReference>
<dbReference type="GO" id="GO:0000750">
    <property type="term" value="P:pheromone-dependent signal transduction involved in conjugation with cellular fusion"/>
    <property type="evidence" value="ECO:0007669"/>
    <property type="project" value="TreeGrafter"/>
</dbReference>
<keyword evidence="1" id="KW-1133">Transmembrane helix</keyword>
<feature type="transmembrane region" description="Helical" evidence="1">
    <location>
        <begin position="269"/>
        <end position="291"/>
    </location>
</feature>
<feature type="transmembrane region" description="Helical" evidence="1">
    <location>
        <begin position="46"/>
        <end position="66"/>
    </location>
</feature>
<dbReference type="InterPro" id="IPR027458">
    <property type="entry name" value="STE2_TM1-TM2_sf"/>
</dbReference>
<gene>
    <name evidence="2" type="ORF">BN860_00320g</name>
</gene>
<feature type="transmembrane region" description="Helical" evidence="1">
    <location>
        <begin position="73"/>
        <end position="92"/>
    </location>
</feature>